<dbReference type="EMBL" id="QDEB01040987">
    <property type="protein sequence ID" value="RZC38690.1"/>
    <property type="molecule type" value="Genomic_DNA"/>
</dbReference>
<comment type="caution">
    <text evidence="1">The sequence shown here is derived from an EMBL/GenBank/DDBJ whole genome shotgun (WGS) entry which is preliminary data.</text>
</comment>
<protein>
    <submittedName>
        <fullName evidence="1">Uncharacterized protein</fullName>
    </submittedName>
</protein>
<gene>
    <name evidence="1" type="ORF">BDFB_006587</name>
</gene>
<proteinExistence type="predicted"/>
<accession>A0A482W0U4</accession>
<keyword evidence="2" id="KW-1185">Reference proteome</keyword>
<organism evidence="1 2">
    <name type="scientific">Asbolus verrucosus</name>
    <name type="common">Desert ironclad beetle</name>
    <dbReference type="NCBI Taxonomy" id="1661398"/>
    <lineage>
        <taxon>Eukaryota</taxon>
        <taxon>Metazoa</taxon>
        <taxon>Ecdysozoa</taxon>
        <taxon>Arthropoda</taxon>
        <taxon>Hexapoda</taxon>
        <taxon>Insecta</taxon>
        <taxon>Pterygota</taxon>
        <taxon>Neoptera</taxon>
        <taxon>Endopterygota</taxon>
        <taxon>Coleoptera</taxon>
        <taxon>Polyphaga</taxon>
        <taxon>Cucujiformia</taxon>
        <taxon>Tenebrionidae</taxon>
        <taxon>Pimeliinae</taxon>
        <taxon>Asbolus</taxon>
    </lineage>
</organism>
<evidence type="ECO:0000313" key="2">
    <source>
        <dbReference type="Proteomes" id="UP000292052"/>
    </source>
</evidence>
<evidence type="ECO:0000313" key="1">
    <source>
        <dbReference type="EMBL" id="RZC38690.1"/>
    </source>
</evidence>
<reference evidence="1 2" key="1">
    <citation type="submission" date="2017-03" db="EMBL/GenBank/DDBJ databases">
        <title>Genome of the blue death feigning beetle - Asbolus verrucosus.</title>
        <authorList>
            <person name="Rider S.D."/>
        </authorList>
    </citation>
    <scope>NUCLEOTIDE SEQUENCE [LARGE SCALE GENOMIC DNA]</scope>
    <source>
        <strain evidence="1">Butters</strain>
        <tissue evidence="1">Head and leg muscle</tissue>
    </source>
</reference>
<dbReference type="OrthoDB" id="6763801at2759"/>
<dbReference type="Proteomes" id="UP000292052">
    <property type="component" value="Unassembled WGS sequence"/>
</dbReference>
<sequence length="374" mass="43715">MAWNLSRLCGRVPRTVSISKLTKVLAQFYSKFEVDVMDDFTSQLMQRKIDKWDLQKRKNDALIENVKVEEKEAQEVKIEGLGNEQLAFLLQDAMDNDDRELVVNLINLCVEHNRAPPFNILVNILSMCSQNGDKDSVYRIQKLCKDHYAGASKQNSDFQHFVAEAIWVKGDVSKALEIFEGIYRDNAYLRRRIRLMLKYLIADLVSNRSEAALWNIIKFSQRILADFQDFFPLTCVWQACFLSEWFTDQCTALELLEKNNGLCKYVVNRIPYVVFVSLKSHRTEVVYRLLEILLKYKMKQQYSSVVGSLLDYQFRYGDFQSCAEIIRWTIENDVALPSNQNIKMINLLLNEKMKTPLAPLQPKRDDKPKYNLKF</sequence>
<name>A0A482W0U4_ASBVE</name>
<dbReference type="AlphaFoldDB" id="A0A482W0U4"/>